<accession>A0A151ZFP7</accession>
<feature type="transmembrane region" description="Helical" evidence="1">
    <location>
        <begin position="42"/>
        <end position="60"/>
    </location>
</feature>
<feature type="transmembrane region" description="Helical" evidence="1">
    <location>
        <begin position="67"/>
        <end position="86"/>
    </location>
</feature>
<evidence type="ECO:0000256" key="1">
    <source>
        <dbReference type="SAM" id="Phobius"/>
    </source>
</evidence>
<feature type="transmembrane region" description="Helical" evidence="1">
    <location>
        <begin position="139"/>
        <end position="161"/>
    </location>
</feature>
<keyword evidence="1" id="KW-0472">Membrane</keyword>
<protein>
    <recommendedName>
        <fullName evidence="4">Transmembrane protein</fullName>
    </recommendedName>
</protein>
<keyword evidence="1" id="KW-1133">Transmembrane helix</keyword>
<dbReference type="Proteomes" id="UP000076078">
    <property type="component" value="Unassembled WGS sequence"/>
</dbReference>
<feature type="transmembrane region" description="Helical" evidence="1">
    <location>
        <begin position="227"/>
        <end position="250"/>
    </location>
</feature>
<gene>
    <name evidence="2" type="ORF">DLAC_06743</name>
</gene>
<keyword evidence="3" id="KW-1185">Reference proteome</keyword>
<reference evidence="2 3" key="1">
    <citation type="submission" date="2015-12" db="EMBL/GenBank/DDBJ databases">
        <title>Dictyostelia acquired genes for synthesis and detection of signals that induce cell-type specialization by lateral gene transfer from prokaryotes.</title>
        <authorList>
            <person name="Gloeckner G."/>
            <person name="Schaap P."/>
        </authorList>
    </citation>
    <scope>NUCLEOTIDE SEQUENCE [LARGE SCALE GENOMIC DNA]</scope>
    <source>
        <strain evidence="2 3">TK</strain>
    </source>
</reference>
<dbReference type="InParanoid" id="A0A151ZFP7"/>
<evidence type="ECO:0000313" key="2">
    <source>
        <dbReference type="EMBL" id="KYQ92739.1"/>
    </source>
</evidence>
<feature type="transmembrane region" description="Helical" evidence="1">
    <location>
        <begin position="92"/>
        <end position="113"/>
    </location>
</feature>
<dbReference type="AlphaFoldDB" id="A0A151ZFP7"/>
<name>A0A151ZFP7_TIELA</name>
<dbReference type="OrthoDB" id="72976at2759"/>
<feature type="transmembrane region" description="Helical" evidence="1">
    <location>
        <begin position="173"/>
        <end position="193"/>
    </location>
</feature>
<comment type="caution">
    <text evidence="2">The sequence shown here is derived from an EMBL/GenBank/DDBJ whole genome shotgun (WGS) entry which is preliminary data.</text>
</comment>
<feature type="transmembrane region" description="Helical" evidence="1">
    <location>
        <begin position="200"/>
        <end position="221"/>
    </location>
</feature>
<evidence type="ECO:0008006" key="4">
    <source>
        <dbReference type="Google" id="ProtNLM"/>
    </source>
</evidence>
<dbReference type="FunCoup" id="A0A151ZFP7">
    <property type="interactions" value="425"/>
</dbReference>
<proteinExistence type="predicted"/>
<organism evidence="2 3">
    <name type="scientific">Tieghemostelium lacteum</name>
    <name type="common">Slime mold</name>
    <name type="synonym">Dictyostelium lacteum</name>
    <dbReference type="NCBI Taxonomy" id="361077"/>
    <lineage>
        <taxon>Eukaryota</taxon>
        <taxon>Amoebozoa</taxon>
        <taxon>Evosea</taxon>
        <taxon>Eumycetozoa</taxon>
        <taxon>Dictyostelia</taxon>
        <taxon>Dictyosteliales</taxon>
        <taxon>Raperosteliaceae</taxon>
        <taxon>Tieghemostelium</taxon>
    </lineage>
</organism>
<sequence length="251" mass="29860">MRKGGIVACLVLWPVACAYIIATVFFCMKLSNRLQDWNWLKIFSPLWGAIGGSFFIFCCFCKQISEVLWGICTFAGLLTFTILLPVKLEYSWTYPWVSVFIPLWIFLGFMIFLRSDKRINFEARTDENKNRYYRNSDDYVYQHLSIFYSTVATAILCYTILEFVNQSLASGLSIHIRWIPFYYVWFIFVFKFLTATLSMVWSYFYEIPVVIFLMLLYLYLLDYLKQIAVVFIPWYFVLIAAFIFFHLTILF</sequence>
<keyword evidence="1" id="KW-0812">Transmembrane</keyword>
<dbReference type="EMBL" id="LODT01000029">
    <property type="protein sequence ID" value="KYQ92739.1"/>
    <property type="molecule type" value="Genomic_DNA"/>
</dbReference>
<evidence type="ECO:0000313" key="3">
    <source>
        <dbReference type="Proteomes" id="UP000076078"/>
    </source>
</evidence>